<organism evidence="1 2">
    <name type="scientific">Catharanthus roseus</name>
    <name type="common">Madagascar periwinkle</name>
    <name type="synonym">Vinca rosea</name>
    <dbReference type="NCBI Taxonomy" id="4058"/>
    <lineage>
        <taxon>Eukaryota</taxon>
        <taxon>Viridiplantae</taxon>
        <taxon>Streptophyta</taxon>
        <taxon>Embryophyta</taxon>
        <taxon>Tracheophyta</taxon>
        <taxon>Spermatophyta</taxon>
        <taxon>Magnoliopsida</taxon>
        <taxon>eudicotyledons</taxon>
        <taxon>Gunneridae</taxon>
        <taxon>Pentapetalae</taxon>
        <taxon>asterids</taxon>
        <taxon>lamiids</taxon>
        <taxon>Gentianales</taxon>
        <taxon>Apocynaceae</taxon>
        <taxon>Rauvolfioideae</taxon>
        <taxon>Vinceae</taxon>
        <taxon>Catharanthinae</taxon>
        <taxon>Catharanthus</taxon>
    </lineage>
</organism>
<accession>A0ACB9ZLQ3</accession>
<comment type="caution">
    <text evidence="1">The sequence shown here is derived from an EMBL/GenBank/DDBJ whole genome shotgun (WGS) entry which is preliminary data.</text>
</comment>
<gene>
    <name evidence="1" type="ORF">M9H77_33370</name>
</gene>
<proteinExistence type="predicted"/>
<protein>
    <submittedName>
        <fullName evidence="1">Uncharacterized protein</fullName>
    </submittedName>
</protein>
<dbReference type="EMBL" id="CM044708">
    <property type="protein sequence ID" value="KAI5647365.1"/>
    <property type="molecule type" value="Genomic_DNA"/>
</dbReference>
<reference evidence="2" key="1">
    <citation type="journal article" date="2023" name="Nat. Plants">
        <title>Single-cell RNA sequencing provides a high-resolution roadmap for understanding the multicellular compartmentation of specialized metabolism.</title>
        <authorList>
            <person name="Sun S."/>
            <person name="Shen X."/>
            <person name="Li Y."/>
            <person name="Li Y."/>
            <person name="Wang S."/>
            <person name="Li R."/>
            <person name="Zhang H."/>
            <person name="Shen G."/>
            <person name="Guo B."/>
            <person name="Wei J."/>
            <person name="Xu J."/>
            <person name="St-Pierre B."/>
            <person name="Chen S."/>
            <person name="Sun C."/>
        </authorList>
    </citation>
    <scope>NUCLEOTIDE SEQUENCE [LARGE SCALE GENOMIC DNA]</scope>
</reference>
<evidence type="ECO:0000313" key="1">
    <source>
        <dbReference type="EMBL" id="KAI5647365.1"/>
    </source>
</evidence>
<keyword evidence="2" id="KW-1185">Reference proteome</keyword>
<evidence type="ECO:0000313" key="2">
    <source>
        <dbReference type="Proteomes" id="UP001060085"/>
    </source>
</evidence>
<dbReference type="Proteomes" id="UP001060085">
    <property type="component" value="Linkage Group LG08"/>
</dbReference>
<sequence length="315" mass="34907">MEEGKGRVFVSGGTGYLGSWLIFKLLQHGYSVNTSIRSSPDSKKDVSYLTNLPGASQRLQIFSADLAKPESFNDAIEGCIGVFHVAHPIDVLGKETEEEITQKSIDGTIGILQACLNAKTVKRFVYTSSVATVMLDNRGLNIVDENILFGIYTITKTLAEKACLEFGEKHGLDIVTLIPPWISGPFICTNLPRSVRTILALILGHEEEYQNLSKASIVHIDDLAEAHIFLFENPHAKGRYICSAVEITTEKLTEFLSARYPQYQIPSLNSLKDIHGMKSPSFSSKKLLDAGFKYKYSLEEIYDGAIKCCKEKGFL</sequence>
<name>A0ACB9ZLQ3_CATRO</name>